<dbReference type="Pfam" id="PF03031">
    <property type="entry name" value="NIF"/>
    <property type="match status" value="1"/>
</dbReference>
<comment type="similarity">
    <text evidence="1">Belongs to the TIM50 family.</text>
</comment>
<keyword evidence="1" id="KW-0811">Translocation</keyword>
<dbReference type="EMBL" id="OX451738">
    <property type="protein sequence ID" value="CAI8605928.1"/>
    <property type="molecule type" value="Genomic_DNA"/>
</dbReference>
<evidence type="ECO:0000313" key="4">
    <source>
        <dbReference type="Proteomes" id="UP001157006"/>
    </source>
</evidence>
<comment type="subcellular location">
    <subcellularLocation>
        <location evidence="1">Mitochondrion inner membrane</location>
        <topology evidence="1">Single-pass membrane protein</topology>
    </subcellularLocation>
</comment>
<dbReference type="AlphaFoldDB" id="A0AAV1A8T0"/>
<evidence type="ECO:0000256" key="1">
    <source>
        <dbReference type="RuleBase" id="RU365079"/>
    </source>
</evidence>
<protein>
    <recommendedName>
        <fullName evidence="1">Mitochondrial import inner membrane translocase subunit TIM50</fullName>
    </recommendedName>
</protein>
<reference evidence="3 4" key="1">
    <citation type="submission" date="2023-01" db="EMBL/GenBank/DDBJ databases">
        <authorList>
            <person name="Kreplak J."/>
        </authorList>
    </citation>
    <scope>NUCLEOTIDE SEQUENCE [LARGE SCALE GENOMIC DNA]</scope>
</reference>
<dbReference type="GO" id="GO:0015031">
    <property type="term" value="P:protein transport"/>
    <property type="evidence" value="ECO:0007669"/>
    <property type="project" value="UniProtKB-KW"/>
</dbReference>
<proteinExistence type="inferred from homology"/>
<keyword evidence="1" id="KW-0809">Transit peptide</keyword>
<keyword evidence="1" id="KW-0496">Mitochondrion</keyword>
<keyword evidence="1" id="KW-0653">Protein transport</keyword>
<dbReference type="InterPro" id="IPR050365">
    <property type="entry name" value="TIM50"/>
</dbReference>
<dbReference type="GO" id="GO:0005744">
    <property type="term" value="C:TIM23 mitochondrial import inner membrane translocase complex"/>
    <property type="evidence" value="ECO:0007669"/>
    <property type="project" value="UniProtKB-UniRule"/>
</dbReference>
<comment type="function">
    <text evidence="1">Essential component of the TIM23 complex, a complex that mediates the translocation of transit peptide-containing proteins across the mitochondrial inner membrane.</text>
</comment>
<name>A0AAV1A8T0_VICFA</name>
<gene>
    <name evidence="3" type="ORF">VFH_III205320</name>
</gene>
<dbReference type="FunFam" id="3.40.50.1000:FF:000257">
    <property type="entry name" value="Haloacid dehalogenase-like hydrolase (HAD) superfamily protein"/>
    <property type="match status" value="1"/>
</dbReference>
<dbReference type="PROSITE" id="PS50969">
    <property type="entry name" value="FCP1"/>
    <property type="match status" value="1"/>
</dbReference>
<dbReference type="Proteomes" id="UP001157006">
    <property type="component" value="Chromosome 3"/>
</dbReference>
<evidence type="ECO:0000259" key="2">
    <source>
        <dbReference type="PROSITE" id="PS50969"/>
    </source>
</evidence>
<sequence length="263" mass="30596">MVSGLEDALIEELTTKLSVSDKKEEDEKNLCNSSIEISIACLRKKLIVLDINGLLADIVSSPLKHVKPDAIIARKKLFKRPFYLEFLNFCFERFEVAVWSSRLKKNVDMVIDYLMGDMKQKLVFCWDLSHCTETSFKTLENKHKLLVFKDLRKIWDKSNPNLPWEKGYYNESNTLLLDDSPYKALLNPRYNSIFPHTFNYRNHNDNSLATGGDLRRYLDGLASAENMLKYVEEHLFGQERISETDESWDFYLNVINSVSVCKS</sequence>
<dbReference type="Gene3D" id="3.40.50.1000">
    <property type="entry name" value="HAD superfamily/HAD-like"/>
    <property type="match status" value="1"/>
</dbReference>
<organism evidence="3 4">
    <name type="scientific">Vicia faba</name>
    <name type="common">Broad bean</name>
    <name type="synonym">Faba vulgaris</name>
    <dbReference type="NCBI Taxonomy" id="3906"/>
    <lineage>
        <taxon>Eukaryota</taxon>
        <taxon>Viridiplantae</taxon>
        <taxon>Streptophyta</taxon>
        <taxon>Embryophyta</taxon>
        <taxon>Tracheophyta</taxon>
        <taxon>Spermatophyta</taxon>
        <taxon>Magnoliopsida</taxon>
        <taxon>eudicotyledons</taxon>
        <taxon>Gunneridae</taxon>
        <taxon>Pentapetalae</taxon>
        <taxon>rosids</taxon>
        <taxon>fabids</taxon>
        <taxon>Fabales</taxon>
        <taxon>Fabaceae</taxon>
        <taxon>Papilionoideae</taxon>
        <taxon>50 kb inversion clade</taxon>
        <taxon>NPAAA clade</taxon>
        <taxon>Hologalegina</taxon>
        <taxon>IRL clade</taxon>
        <taxon>Fabeae</taxon>
        <taxon>Vicia</taxon>
    </lineage>
</organism>
<feature type="domain" description="FCP1 homology" evidence="2">
    <location>
        <begin position="40"/>
        <end position="221"/>
    </location>
</feature>
<dbReference type="InterPro" id="IPR036412">
    <property type="entry name" value="HAD-like_sf"/>
</dbReference>
<dbReference type="InterPro" id="IPR023214">
    <property type="entry name" value="HAD_sf"/>
</dbReference>
<dbReference type="SMART" id="SM00577">
    <property type="entry name" value="CPDc"/>
    <property type="match status" value="1"/>
</dbReference>
<keyword evidence="1" id="KW-0813">Transport</keyword>
<accession>A0AAV1A8T0</accession>
<evidence type="ECO:0000313" key="3">
    <source>
        <dbReference type="EMBL" id="CAI8605928.1"/>
    </source>
</evidence>
<dbReference type="PANTHER" id="PTHR12210">
    <property type="entry name" value="DULLARD PROTEIN PHOSPHATASE"/>
    <property type="match status" value="1"/>
</dbReference>
<dbReference type="SUPFAM" id="SSF56784">
    <property type="entry name" value="HAD-like"/>
    <property type="match status" value="1"/>
</dbReference>
<keyword evidence="4" id="KW-1185">Reference proteome</keyword>
<comment type="subunit">
    <text evidence="1">Component of the TIM23 complex.</text>
</comment>
<dbReference type="InterPro" id="IPR004274">
    <property type="entry name" value="FCP1_dom"/>
</dbReference>